<evidence type="ECO:0000313" key="3">
    <source>
        <dbReference type="Proteomes" id="UP001458946"/>
    </source>
</evidence>
<dbReference type="Pfam" id="PF13683">
    <property type="entry name" value="rve_3"/>
    <property type="match status" value="1"/>
</dbReference>
<gene>
    <name evidence="2" type="ORF">Dxin01_02700</name>
</gene>
<comment type="caution">
    <text evidence="2">The sequence shown here is derived from an EMBL/GenBank/DDBJ whole genome shotgun (WGS) entry which is preliminary data.</text>
</comment>
<sequence>MYVVLDVISRAVLHIEAVRQLSASSAVTALRQGVEVLRQVGSAEPVVVMSDGGSDFTSLIFGQACQELGCWVRAKVSQPGGMGILERVNRTLKYEWIFREDIGSIAELREQCGRFREWYNRHRMHSALGYTYPWDKLLSSAKSLFAA</sequence>
<reference evidence="2 3" key="1">
    <citation type="submission" date="2024-02" db="EMBL/GenBank/DDBJ databases">
        <title>Deinococcus xinjiangensis NBRC 107630.</title>
        <authorList>
            <person name="Ichikawa N."/>
            <person name="Katano-Makiyama Y."/>
            <person name="Hidaka K."/>
        </authorList>
    </citation>
    <scope>NUCLEOTIDE SEQUENCE [LARGE SCALE GENOMIC DNA]</scope>
    <source>
        <strain evidence="2 3">NBRC 107630</strain>
    </source>
</reference>
<dbReference type="Gene3D" id="3.30.420.10">
    <property type="entry name" value="Ribonuclease H-like superfamily/Ribonuclease H"/>
    <property type="match status" value="1"/>
</dbReference>
<feature type="domain" description="Integrase catalytic" evidence="1">
    <location>
        <begin position="1"/>
        <end position="141"/>
    </location>
</feature>
<name>A0ABP9VFW8_9DEIO</name>
<dbReference type="SUPFAM" id="SSF53098">
    <property type="entry name" value="Ribonuclease H-like"/>
    <property type="match status" value="1"/>
</dbReference>
<dbReference type="InterPro" id="IPR001584">
    <property type="entry name" value="Integrase_cat-core"/>
</dbReference>
<keyword evidence="3" id="KW-1185">Reference proteome</keyword>
<dbReference type="InterPro" id="IPR050900">
    <property type="entry name" value="Transposase_IS3/IS150/IS904"/>
</dbReference>
<proteinExistence type="predicted"/>
<dbReference type="PANTHER" id="PTHR46889">
    <property type="entry name" value="TRANSPOSASE INSF FOR INSERTION SEQUENCE IS3B-RELATED"/>
    <property type="match status" value="1"/>
</dbReference>
<organism evidence="2 3">
    <name type="scientific">Deinococcus xinjiangensis</name>
    <dbReference type="NCBI Taxonomy" id="457454"/>
    <lineage>
        <taxon>Bacteria</taxon>
        <taxon>Thermotogati</taxon>
        <taxon>Deinococcota</taxon>
        <taxon>Deinococci</taxon>
        <taxon>Deinococcales</taxon>
        <taxon>Deinococcaceae</taxon>
        <taxon>Deinococcus</taxon>
    </lineage>
</organism>
<accession>A0ABP9VFW8</accession>
<dbReference type="EMBL" id="BAABRN010000033">
    <property type="protein sequence ID" value="GAA5502953.1"/>
    <property type="molecule type" value="Genomic_DNA"/>
</dbReference>
<evidence type="ECO:0000313" key="2">
    <source>
        <dbReference type="EMBL" id="GAA5502953.1"/>
    </source>
</evidence>
<dbReference type="PANTHER" id="PTHR46889:SF4">
    <property type="entry name" value="TRANSPOSASE INSO FOR INSERTION SEQUENCE ELEMENT IS911B-RELATED"/>
    <property type="match status" value="1"/>
</dbReference>
<dbReference type="InterPro" id="IPR036397">
    <property type="entry name" value="RNaseH_sf"/>
</dbReference>
<evidence type="ECO:0000259" key="1">
    <source>
        <dbReference type="PROSITE" id="PS50994"/>
    </source>
</evidence>
<protein>
    <recommendedName>
        <fullName evidence="1">Integrase catalytic domain-containing protein</fullName>
    </recommendedName>
</protein>
<dbReference type="PROSITE" id="PS50994">
    <property type="entry name" value="INTEGRASE"/>
    <property type="match status" value="1"/>
</dbReference>
<dbReference type="Proteomes" id="UP001458946">
    <property type="component" value="Unassembled WGS sequence"/>
</dbReference>
<dbReference type="InterPro" id="IPR012337">
    <property type="entry name" value="RNaseH-like_sf"/>
</dbReference>